<dbReference type="PANTHER" id="PTHR11819:SF195">
    <property type="entry name" value="SODIUM_GLUCOSE COTRANSPORTER 4"/>
    <property type="match status" value="1"/>
</dbReference>
<dbReference type="GO" id="GO:0005412">
    <property type="term" value="F:D-glucose:sodium symporter activity"/>
    <property type="evidence" value="ECO:0007669"/>
    <property type="project" value="TreeGrafter"/>
</dbReference>
<name>A0A0C1IU82_9BACT</name>
<reference evidence="8 9" key="1">
    <citation type="submission" date="2014-11" db="EMBL/GenBank/DDBJ databases">
        <title>Genome sequence of Flavihumibacter solisilvae 3-3.</title>
        <authorList>
            <person name="Zhou G."/>
            <person name="Li M."/>
            <person name="Wang G."/>
        </authorList>
    </citation>
    <scope>NUCLEOTIDE SEQUENCE [LARGE SCALE GENOMIC DNA]</scope>
    <source>
        <strain evidence="8 9">3-3</strain>
    </source>
</reference>
<feature type="transmembrane region" description="Helical" evidence="7">
    <location>
        <begin position="6"/>
        <end position="22"/>
    </location>
</feature>
<dbReference type="Proteomes" id="UP000031408">
    <property type="component" value="Unassembled WGS sequence"/>
</dbReference>
<keyword evidence="3 7" id="KW-0812">Transmembrane</keyword>
<evidence type="ECO:0000256" key="4">
    <source>
        <dbReference type="ARBA" id="ARBA00022989"/>
    </source>
</evidence>
<evidence type="ECO:0000256" key="5">
    <source>
        <dbReference type="ARBA" id="ARBA00023136"/>
    </source>
</evidence>
<feature type="transmembrane region" description="Helical" evidence="7">
    <location>
        <begin position="42"/>
        <end position="63"/>
    </location>
</feature>
<dbReference type="EMBL" id="JSVC01000015">
    <property type="protein sequence ID" value="KIC94004.1"/>
    <property type="molecule type" value="Genomic_DNA"/>
</dbReference>
<evidence type="ECO:0000256" key="3">
    <source>
        <dbReference type="ARBA" id="ARBA00022692"/>
    </source>
</evidence>
<keyword evidence="5 7" id="KW-0472">Membrane</keyword>
<dbReference type="STRING" id="1349421.OI18_13350"/>
<evidence type="ECO:0000256" key="2">
    <source>
        <dbReference type="ARBA" id="ARBA00006434"/>
    </source>
</evidence>
<feature type="transmembrane region" description="Helical" evidence="7">
    <location>
        <begin position="463"/>
        <end position="482"/>
    </location>
</feature>
<feature type="transmembrane region" description="Helical" evidence="7">
    <location>
        <begin position="75"/>
        <end position="98"/>
    </location>
</feature>
<dbReference type="RefSeq" id="WP_039140511.1">
    <property type="nucleotide sequence ID" value="NZ_JSVC01000015.1"/>
</dbReference>
<dbReference type="AlphaFoldDB" id="A0A0C1IU82"/>
<sequence length="532" mass="58627">MDPIALLAFISITGGIAVISWLQTRKEKLNTLSGLFFANRNLGFITVGSGVLFANINTALFIGENELTFTNNMSVMAWGVTSVFAMLVVSEFIMPIYLRHEIATTPDYLENRYDRKTKVIVSLIFLVNYIVNLLPSVLYSGAVAFNGIFRFSEIYKVDYWLVIWVLVWCLGIAGALYSLLGGLKAISVSDTLLGFAMFTGGLLLPLYALCELGEGNLVSGWNMVTTYKTSHWNSIGGPADAIPFATIFTGMLLVNLYYWGTEQYIVQQLLGSRDLASCQKGIALACVGKLLCPLLINIPGVIAVHLYSGMSNTAEVFPKLLGDASPPFYTGFMAALLFGAAFTTFNAGLNSSSTLFMLNLYKPWALKKGRKLSETQLVRTAKRFEIILCLAAMFIAPFILFASRGFYTYVQTVGGLFSVPIFTILVVGLLTRRVPPIAARIGLVFFICSYAIAEFVLEIKLHFLHVLAILFVLTAALMLLIGRLHPLSIPYQPNKAVKQELTPWKNRHWVALVLLLALVGMYVIFSPVGLAR</sequence>
<evidence type="ECO:0000256" key="1">
    <source>
        <dbReference type="ARBA" id="ARBA00004141"/>
    </source>
</evidence>
<comment type="caution">
    <text evidence="8">The sequence shown here is derived from an EMBL/GenBank/DDBJ whole genome shotgun (WGS) entry which is preliminary data.</text>
</comment>
<organism evidence="8 9">
    <name type="scientific">Flavihumibacter solisilvae</name>
    <dbReference type="NCBI Taxonomy" id="1349421"/>
    <lineage>
        <taxon>Bacteria</taxon>
        <taxon>Pseudomonadati</taxon>
        <taxon>Bacteroidota</taxon>
        <taxon>Chitinophagia</taxon>
        <taxon>Chitinophagales</taxon>
        <taxon>Chitinophagaceae</taxon>
        <taxon>Flavihumibacter</taxon>
    </lineage>
</organism>
<feature type="transmembrane region" description="Helical" evidence="7">
    <location>
        <begin position="241"/>
        <end position="260"/>
    </location>
</feature>
<evidence type="ECO:0000256" key="7">
    <source>
        <dbReference type="SAM" id="Phobius"/>
    </source>
</evidence>
<dbReference type="NCBIfam" id="TIGR00813">
    <property type="entry name" value="sss"/>
    <property type="match status" value="1"/>
</dbReference>
<evidence type="ECO:0000313" key="8">
    <source>
        <dbReference type="EMBL" id="KIC94004.1"/>
    </source>
</evidence>
<comment type="subcellular location">
    <subcellularLocation>
        <location evidence="1">Membrane</location>
        <topology evidence="1">Multi-pass membrane protein</topology>
    </subcellularLocation>
</comment>
<dbReference type="InterPro" id="IPR038377">
    <property type="entry name" value="Na/Glc_symporter_sf"/>
</dbReference>
<dbReference type="OrthoDB" id="9814523at2"/>
<evidence type="ECO:0000256" key="6">
    <source>
        <dbReference type="RuleBase" id="RU362091"/>
    </source>
</evidence>
<dbReference type="InterPro" id="IPR001734">
    <property type="entry name" value="Na/solute_symporter"/>
</dbReference>
<dbReference type="PANTHER" id="PTHR11819">
    <property type="entry name" value="SOLUTE CARRIER FAMILY 5"/>
    <property type="match status" value="1"/>
</dbReference>
<feature type="transmembrane region" description="Helical" evidence="7">
    <location>
        <begin position="119"/>
        <end position="139"/>
    </location>
</feature>
<feature type="transmembrane region" description="Helical" evidence="7">
    <location>
        <begin position="192"/>
        <end position="209"/>
    </location>
</feature>
<dbReference type="GO" id="GO:0005886">
    <property type="term" value="C:plasma membrane"/>
    <property type="evidence" value="ECO:0007669"/>
    <property type="project" value="TreeGrafter"/>
</dbReference>
<feature type="transmembrane region" description="Helical" evidence="7">
    <location>
        <begin position="437"/>
        <end position="457"/>
    </location>
</feature>
<feature type="transmembrane region" description="Helical" evidence="7">
    <location>
        <begin position="509"/>
        <end position="530"/>
    </location>
</feature>
<comment type="similarity">
    <text evidence="2 6">Belongs to the sodium:solute symporter (SSF) (TC 2.A.21) family.</text>
</comment>
<feature type="transmembrane region" description="Helical" evidence="7">
    <location>
        <begin position="281"/>
        <end position="308"/>
    </location>
</feature>
<dbReference type="PROSITE" id="PS50283">
    <property type="entry name" value="NA_SOLUT_SYMP_3"/>
    <property type="match status" value="1"/>
</dbReference>
<dbReference type="CDD" id="cd10328">
    <property type="entry name" value="SLC5sbd_YidK"/>
    <property type="match status" value="1"/>
</dbReference>
<dbReference type="Gene3D" id="1.20.1730.10">
    <property type="entry name" value="Sodium/glucose cotransporter"/>
    <property type="match status" value="1"/>
</dbReference>
<proteinExistence type="inferred from homology"/>
<feature type="transmembrane region" description="Helical" evidence="7">
    <location>
        <begin position="382"/>
        <end position="403"/>
    </location>
</feature>
<feature type="transmembrane region" description="Helical" evidence="7">
    <location>
        <begin position="328"/>
        <end position="361"/>
    </location>
</feature>
<dbReference type="Pfam" id="PF00474">
    <property type="entry name" value="SSF"/>
    <property type="match status" value="1"/>
</dbReference>
<gene>
    <name evidence="8" type="ORF">OI18_13350</name>
</gene>
<accession>A0A0C1IU82</accession>
<keyword evidence="4 7" id="KW-1133">Transmembrane helix</keyword>
<dbReference type="NCBIfam" id="NF007790">
    <property type="entry name" value="PRK10484.1"/>
    <property type="match status" value="1"/>
</dbReference>
<feature type="transmembrane region" description="Helical" evidence="7">
    <location>
        <begin position="409"/>
        <end position="430"/>
    </location>
</feature>
<feature type="transmembrane region" description="Helical" evidence="7">
    <location>
        <begin position="159"/>
        <end position="180"/>
    </location>
</feature>
<evidence type="ECO:0000313" key="9">
    <source>
        <dbReference type="Proteomes" id="UP000031408"/>
    </source>
</evidence>
<keyword evidence="9" id="KW-1185">Reference proteome</keyword>
<protein>
    <submittedName>
        <fullName evidence="8">Sodium:solute symporter</fullName>
    </submittedName>
</protein>